<keyword evidence="5 7" id="KW-1133">Transmembrane helix</keyword>
<keyword evidence="3" id="KW-1003">Cell membrane</keyword>
<evidence type="ECO:0000256" key="2">
    <source>
        <dbReference type="ARBA" id="ARBA00007400"/>
    </source>
</evidence>
<dbReference type="GO" id="GO:0016413">
    <property type="term" value="F:O-acetyltransferase activity"/>
    <property type="evidence" value="ECO:0007669"/>
    <property type="project" value="TreeGrafter"/>
</dbReference>
<evidence type="ECO:0000256" key="3">
    <source>
        <dbReference type="ARBA" id="ARBA00022475"/>
    </source>
</evidence>
<comment type="caution">
    <text evidence="9">The sequence shown here is derived from an EMBL/GenBank/DDBJ whole genome shotgun (WGS) entry which is preliminary data.</text>
</comment>
<evidence type="ECO:0000313" key="10">
    <source>
        <dbReference type="Proteomes" id="UP000228535"/>
    </source>
</evidence>
<feature type="transmembrane region" description="Helical" evidence="7">
    <location>
        <begin position="220"/>
        <end position="237"/>
    </location>
</feature>
<dbReference type="RefSeq" id="WP_100334725.1">
    <property type="nucleotide sequence ID" value="NZ_PGFA01000001.1"/>
</dbReference>
<evidence type="ECO:0000259" key="8">
    <source>
        <dbReference type="Pfam" id="PF01757"/>
    </source>
</evidence>
<feature type="transmembrane region" description="Helical" evidence="7">
    <location>
        <begin position="297"/>
        <end position="313"/>
    </location>
</feature>
<keyword evidence="10" id="KW-1185">Reference proteome</keyword>
<protein>
    <submittedName>
        <fullName evidence="9">Peptidoglycan/LPS O-acetylase OafA/YrhL</fullName>
    </submittedName>
</protein>
<dbReference type="GO" id="GO:0009246">
    <property type="term" value="P:enterobacterial common antigen biosynthetic process"/>
    <property type="evidence" value="ECO:0007669"/>
    <property type="project" value="TreeGrafter"/>
</dbReference>
<evidence type="ECO:0000256" key="1">
    <source>
        <dbReference type="ARBA" id="ARBA00004651"/>
    </source>
</evidence>
<feature type="transmembrane region" description="Helical" evidence="7">
    <location>
        <begin position="151"/>
        <end position="184"/>
    </location>
</feature>
<dbReference type="PANTHER" id="PTHR40074:SF2">
    <property type="entry name" value="O-ACETYLTRANSFERASE WECH"/>
    <property type="match status" value="1"/>
</dbReference>
<feature type="transmembrane region" description="Helical" evidence="7">
    <location>
        <begin position="390"/>
        <end position="408"/>
    </location>
</feature>
<accession>A0A2M9BM24</accession>
<gene>
    <name evidence="9" type="ORF">CLV45_0395</name>
</gene>
<dbReference type="Pfam" id="PF01757">
    <property type="entry name" value="Acyl_transf_3"/>
    <property type="match status" value="1"/>
</dbReference>
<dbReference type="Proteomes" id="UP000228535">
    <property type="component" value="Unassembled WGS sequence"/>
</dbReference>
<feature type="transmembrane region" description="Helical" evidence="7">
    <location>
        <begin position="52"/>
        <end position="74"/>
    </location>
</feature>
<organism evidence="9 10">
    <name type="scientific">Hymenobacter chitinivorans DSM 11115</name>
    <dbReference type="NCBI Taxonomy" id="1121954"/>
    <lineage>
        <taxon>Bacteria</taxon>
        <taxon>Pseudomonadati</taxon>
        <taxon>Bacteroidota</taxon>
        <taxon>Cytophagia</taxon>
        <taxon>Cytophagales</taxon>
        <taxon>Hymenobacteraceae</taxon>
        <taxon>Hymenobacter</taxon>
    </lineage>
</organism>
<evidence type="ECO:0000256" key="7">
    <source>
        <dbReference type="SAM" id="Phobius"/>
    </source>
</evidence>
<feature type="transmembrane region" description="Helical" evidence="7">
    <location>
        <begin position="361"/>
        <end position="378"/>
    </location>
</feature>
<comment type="subcellular location">
    <subcellularLocation>
        <location evidence="1">Cell membrane</location>
        <topology evidence="1">Multi-pass membrane protein</topology>
    </subcellularLocation>
</comment>
<feature type="transmembrane region" description="Helical" evidence="7">
    <location>
        <begin position="319"/>
        <end position="340"/>
    </location>
</feature>
<sequence length="421" mass="47535">MSIKNISLPQPVAQRFSPHLEAIRGFAALLVVWHHAVSFPRTLDPHYTVQGFWAYMAPSHFSVLLFFVLSGYVIGLTNPRPLTTTTIPQYLRKRLVRIYPIYAVCMLLAVLVGWGQGYSWATVIGNFTFLQIAVTPIIHENSPAWSLHFEVLYYLLFVPVSFFRLPALLVLGVSLAIGIGSLLVQPAHPLLASYGLGFTFWMAGLTLAHYADTLPTKQPTYQLLLAFLLLFASFRGFDAPETMLRMVANSLIGTRLEQAHGHSYASMLAFRDLAWLPYAVLGIMVFAHKSFRFQRRLLSLAFLLPAFTFWHIAETWPAVDWATFGLGSLFYLLAVICFFVRIPPLEPWARHCISGLGKVGGISYGLYIVHFPLLQLMARLDFFAGSALTFWTRFVVLLIVALLAAYGLEKKFQPWVRTRWA</sequence>
<dbReference type="GO" id="GO:0005886">
    <property type="term" value="C:plasma membrane"/>
    <property type="evidence" value="ECO:0007669"/>
    <property type="project" value="UniProtKB-SubCell"/>
</dbReference>
<feature type="domain" description="Acyltransferase 3" evidence="8">
    <location>
        <begin position="20"/>
        <end position="408"/>
    </location>
</feature>
<feature type="transmembrane region" description="Helical" evidence="7">
    <location>
        <begin position="95"/>
        <end position="114"/>
    </location>
</feature>
<proteinExistence type="inferred from homology"/>
<name>A0A2M9BM24_9BACT</name>
<evidence type="ECO:0000256" key="4">
    <source>
        <dbReference type="ARBA" id="ARBA00022692"/>
    </source>
</evidence>
<dbReference type="PANTHER" id="PTHR40074">
    <property type="entry name" value="O-ACETYLTRANSFERASE WECH"/>
    <property type="match status" value="1"/>
</dbReference>
<evidence type="ECO:0000256" key="6">
    <source>
        <dbReference type="ARBA" id="ARBA00023136"/>
    </source>
</evidence>
<dbReference type="InterPro" id="IPR002656">
    <property type="entry name" value="Acyl_transf_3_dom"/>
</dbReference>
<comment type="similarity">
    <text evidence="2">Belongs to the acyltransferase 3 family.</text>
</comment>
<evidence type="ECO:0000256" key="5">
    <source>
        <dbReference type="ARBA" id="ARBA00022989"/>
    </source>
</evidence>
<feature type="transmembrane region" description="Helical" evidence="7">
    <location>
        <begin position="21"/>
        <end position="40"/>
    </location>
</feature>
<keyword evidence="6 7" id="KW-0472">Membrane</keyword>
<reference evidence="9 10" key="1">
    <citation type="submission" date="2017-11" db="EMBL/GenBank/DDBJ databases">
        <title>Genomic Encyclopedia of Archaeal and Bacterial Type Strains, Phase II (KMG-II): From Individual Species to Whole Genera.</title>
        <authorList>
            <person name="Goeker M."/>
        </authorList>
    </citation>
    <scope>NUCLEOTIDE SEQUENCE [LARGE SCALE GENOMIC DNA]</scope>
    <source>
        <strain evidence="9 10">DSM 11115</strain>
    </source>
</reference>
<dbReference type="EMBL" id="PGFA01000001">
    <property type="protein sequence ID" value="PJJ58982.1"/>
    <property type="molecule type" value="Genomic_DNA"/>
</dbReference>
<feature type="transmembrane region" description="Helical" evidence="7">
    <location>
        <begin position="190"/>
        <end position="208"/>
    </location>
</feature>
<evidence type="ECO:0000313" key="9">
    <source>
        <dbReference type="EMBL" id="PJJ58982.1"/>
    </source>
</evidence>
<keyword evidence="4 7" id="KW-0812">Transmembrane</keyword>
<dbReference type="AlphaFoldDB" id="A0A2M9BM24"/>